<gene>
    <name evidence="2" type="ORF">Syun_004555</name>
</gene>
<dbReference type="EMBL" id="JBBNAF010000002">
    <property type="protein sequence ID" value="KAK9163653.1"/>
    <property type="molecule type" value="Genomic_DNA"/>
</dbReference>
<protein>
    <submittedName>
        <fullName evidence="2">Uncharacterized protein</fullName>
    </submittedName>
</protein>
<evidence type="ECO:0000256" key="1">
    <source>
        <dbReference type="SAM" id="MobiDB-lite"/>
    </source>
</evidence>
<name>A0AAP0L4N7_9MAGN</name>
<dbReference type="AlphaFoldDB" id="A0AAP0L4N7"/>
<evidence type="ECO:0000313" key="2">
    <source>
        <dbReference type="EMBL" id="KAK9163653.1"/>
    </source>
</evidence>
<reference evidence="2 3" key="1">
    <citation type="submission" date="2024-01" db="EMBL/GenBank/DDBJ databases">
        <title>Genome assemblies of Stephania.</title>
        <authorList>
            <person name="Yang L."/>
        </authorList>
    </citation>
    <scope>NUCLEOTIDE SEQUENCE [LARGE SCALE GENOMIC DNA]</scope>
    <source>
        <strain evidence="2">YNDBR</strain>
        <tissue evidence="2">Leaf</tissue>
    </source>
</reference>
<comment type="caution">
    <text evidence="2">The sequence shown here is derived from an EMBL/GenBank/DDBJ whole genome shotgun (WGS) entry which is preliminary data.</text>
</comment>
<dbReference type="Proteomes" id="UP001420932">
    <property type="component" value="Unassembled WGS sequence"/>
</dbReference>
<evidence type="ECO:0000313" key="3">
    <source>
        <dbReference type="Proteomes" id="UP001420932"/>
    </source>
</evidence>
<keyword evidence="3" id="KW-1185">Reference proteome</keyword>
<feature type="region of interest" description="Disordered" evidence="1">
    <location>
        <begin position="77"/>
        <end position="103"/>
    </location>
</feature>
<organism evidence="2 3">
    <name type="scientific">Stephania yunnanensis</name>
    <dbReference type="NCBI Taxonomy" id="152371"/>
    <lineage>
        <taxon>Eukaryota</taxon>
        <taxon>Viridiplantae</taxon>
        <taxon>Streptophyta</taxon>
        <taxon>Embryophyta</taxon>
        <taxon>Tracheophyta</taxon>
        <taxon>Spermatophyta</taxon>
        <taxon>Magnoliopsida</taxon>
        <taxon>Ranunculales</taxon>
        <taxon>Menispermaceae</taxon>
        <taxon>Menispermoideae</taxon>
        <taxon>Cissampelideae</taxon>
        <taxon>Stephania</taxon>
    </lineage>
</organism>
<sequence length="103" mass="11323">MNLRIFIVREIKATTSNASKNFTENIKSKSNGGKMVYLDSEGCVSEKECCINPSLKGGKNHHVLIDYLKTQCLSTSISPPRGIPVSREDPVTSLGAKNKRRGK</sequence>
<accession>A0AAP0L4N7</accession>
<proteinExistence type="predicted"/>